<dbReference type="EMBL" id="AHGT01000046">
    <property type="protein sequence ID" value="ESU36495.1"/>
    <property type="molecule type" value="Genomic_DNA"/>
</dbReference>
<dbReference type="Proteomes" id="UP000018320">
    <property type="component" value="Unassembled WGS sequence"/>
</dbReference>
<protein>
    <submittedName>
        <fullName evidence="1">Molecular chaperone, DnaJ family protein</fullName>
    </submittedName>
</protein>
<gene>
    <name evidence="1" type="ORF">DHA2_150568</name>
</gene>
<sequence>MDGWLKQCSICFNRRLTLLTAQNKDSKDDNIFLQRVFVHRVQLPKAWYLSGIGPKARCFEDEVRFANPVETICKHCPVALRESRSILFFRKGQRERH</sequence>
<organism evidence="1 2">
    <name type="scientific">Giardia intestinalis</name>
    <name type="common">Giardia lamblia</name>
    <dbReference type="NCBI Taxonomy" id="5741"/>
    <lineage>
        <taxon>Eukaryota</taxon>
        <taxon>Metamonada</taxon>
        <taxon>Diplomonadida</taxon>
        <taxon>Hexamitidae</taxon>
        <taxon>Giardiinae</taxon>
        <taxon>Giardia</taxon>
    </lineage>
</organism>
<dbReference type="VEuPathDB" id="GiardiaDB:DHA2_150568"/>
<reference evidence="2" key="1">
    <citation type="submission" date="2012-02" db="EMBL/GenBank/DDBJ databases">
        <title>Genome sequencing of Giardia lamblia Genotypes A2 and B isolates (DH and GS) and comparative analysis with the genomes of Genotypes A1 and E (WB and Pig).</title>
        <authorList>
            <person name="Adam R."/>
            <person name="Dahlstrom E."/>
            <person name="Martens C."/>
            <person name="Bruno D."/>
            <person name="Barbian K."/>
            <person name="Porcella S.F."/>
            <person name="Nash T."/>
        </authorList>
    </citation>
    <scope>NUCLEOTIDE SEQUENCE</scope>
    <source>
        <strain evidence="2">DH</strain>
    </source>
</reference>
<evidence type="ECO:0000313" key="1">
    <source>
        <dbReference type="EMBL" id="ESU36495.1"/>
    </source>
</evidence>
<reference evidence="1 2" key="2">
    <citation type="journal article" date="2013" name="Genome Biol. Evol.">
        <title>Genome sequencing of Giardia lamblia genotypes A2 and B isolates (DH and GS) and comparative analysis with the genomes of genotypes A1 and E (WB and Pig).</title>
        <authorList>
            <person name="Adam R.D."/>
            <person name="Dahlstrom E.W."/>
            <person name="Martens C.A."/>
            <person name="Bruno D.P."/>
            <person name="Barbian K.D."/>
            <person name="Ricklefs S.M."/>
            <person name="Hernandez M.M."/>
            <person name="Narla N.P."/>
            <person name="Patel R.B."/>
            <person name="Porcella S.F."/>
            <person name="Nash T.E."/>
        </authorList>
    </citation>
    <scope>NUCLEOTIDE SEQUENCE [LARGE SCALE GENOMIC DNA]</scope>
    <source>
        <strain evidence="1 2">DH</strain>
    </source>
</reference>
<comment type="caution">
    <text evidence="1">The sequence shown here is derived from an EMBL/GenBank/DDBJ whole genome shotgun (WGS) entry which is preliminary data.</text>
</comment>
<dbReference type="AlphaFoldDB" id="V6THS6"/>
<name>V6THS6_GIAIN</name>
<proteinExistence type="predicted"/>
<evidence type="ECO:0000313" key="2">
    <source>
        <dbReference type="Proteomes" id="UP000018320"/>
    </source>
</evidence>
<accession>V6THS6</accession>